<dbReference type="AlphaFoldDB" id="A0A9Q8PI11"/>
<accession>A0A9Q8PI11</accession>
<sequence>MRALLASSSWCKASTGHTDFTRCFSDSRVARWRRKIKAFVKRIINRTRQPSLEDGLPPTSEHAPSCDTLPPLEPEPCRRDNAPTLLTLPQELRDMIYEHSFQVTIATATLNGTPKQYRMLPPHLSEVCQQIRRETKNVQRGNHKDYWQSPDRTRKFWETPQIMHTHWESSIHWTTVHDTPSSRQHKRVLFDVEMWSKNMCRVQVYSQSSDLASHQWNHLARITFGNYMFSVVTDYSKDDSLIETYMQLAQDALSSMRHVVPHCMSAEALDRNMKLGVLRIVRQVFQEAPSTLGVTTYGSRDLTRRHFIAQKFDLTELQHDTDVWVAFHRNRLHWHSMSG</sequence>
<dbReference type="RefSeq" id="XP_047767158.1">
    <property type="nucleotide sequence ID" value="XM_047911084.1"/>
</dbReference>
<organism evidence="2 3">
    <name type="scientific">Passalora fulva</name>
    <name type="common">Tomato leaf mold</name>
    <name type="synonym">Cladosporium fulvum</name>
    <dbReference type="NCBI Taxonomy" id="5499"/>
    <lineage>
        <taxon>Eukaryota</taxon>
        <taxon>Fungi</taxon>
        <taxon>Dikarya</taxon>
        <taxon>Ascomycota</taxon>
        <taxon>Pezizomycotina</taxon>
        <taxon>Dothideomycetes</taxon>
        <taxon>Dothideomycetidae</taxon>
        <taxon>Mycosphaerellales</taxon>
        <taxon>Mycosphaerellaceae</taxon>
        <taxon>Fulvia</taxon>
    </lineage>
</organism>
<keyword evidence="3" id="KW-1185">Reference proteome</keyword>
<dbReference type="EMBL" id="CP090172">
    <property type="protein sequence ID" value="UJO22792.1"/>
    <property type="molecule type" value="Genomic_DNA"/>
</dbReference>
<gene>
    <name evidence="2" type="ORF">CLAFUR5_11936</name>
</gene>
<dbReference type="Proteomes" id="UP000756132">
    <property type="component" value="Chromosome 10"/>
</dbReference>
<dbReference type="GeneID" id="71991814"/>
<protein>
    <submittedName>
        <fullName evidence="2">Uncharacterized protein</fullName>
    </submittedName>
</protein>
<name>A0A9Q8PI11_PASFU</name>
<dbReference type="KEGG" id="ffu:CLAFUR5_11936"/>
<reference evidence="2" key="1">
    <citation type="submission" date="2021-12" db="EMBL/GenBank/DDBJ databases">
        <authorList>
            <person name="Zaccaron A."/>
            <person name="Stergiopoulos I."/>
        </authorList>
    </citation>
    <scope>NUCLEOTIDE SEQUENCE</scope>
    <source>
        <strain evidence="2">Race5_Kim</strain>
    </source>
</reference>
<reference evidence="2" key="2">
    <citation type="journal article" date="2022" name="Microb. Genom.">
        <title>A chromosome-scale genome assembly of the tomato pathogen Cladosporium fulvum reveals a compartmentalized genome architecture and the presence of a dispensable chromosome.</title>
        <authorList>
            <person name="Zaccaron A.Z."/>
            <person name="Chen L.H."/>
            <person name="Samaras A."/>
            <person name="Stergiopoulos I."/>
        </authorList>
    </citation>
    <scope>NUCLEOTIDE SEQUENCE</scope>
    <source>
        <strain evidence="2">Race5_Kim</strain>
    </source>
</reference>
<evidence type="ECO:0000313" key="3">
    <source>
        <dbReference type="Proteomes" id="UP000756132"/>
    </source>
</evidence>
<feature type="region of interest" description="Disordered" evidence="1">
    <location>
        <begin position="50"/>
        <end position="77"/>
    </location>
</feature>
<evidence type="ECO:0000256" key="1">
    <source>
        <dbReference type="SAM" id="MobiDB-lite"/>
    </source>
</evidence>
<evidence type="ECO:0000313" key="2">
    <source>
        <dbReference type="EMBL" id="UJO22792.1"/>
    </source>
</evidence>
<proteinExistence type="predicted"/>